<dbReference type="SUPFAM" id="SSF52833">
    <property type="entry name" value="Thioredoxin-like"/>
    <property type="match status" value="1"/>
</dbReference>
<gene>
    <name evidence="3" type="ORF">I8J34_04985</name>
</gene>
<keyword evidence="4" id="KW-1185">Reference proteome</keyword>
<comment type="caution">
    <text evidence="3">The sequence shown here is derived from an EMBL/GenBank/DDBJ whole genome shotgun (WGS) entry which is preliminary data.</text>
</comment>
<dbReference type="PANTHER" id="PTHR30041">
    <property type="entry name" value="ARSENATE REDUCTASE"/>
    <property type="match status" value="1"/>
</dbReference>
<protein>
    <recommendedName>
        <fullName evidence="5">Nitrogenase-associated protein</fullName>
    </recommendedName>
</protein>
<organism evidence="3 4">
    <name type="scientific">Denitromonas iodatirespirans</name>
    <dbReference type="NCBI Taxonomy" id="2795389"/>
    <lineage>
        <taxon>Bacteria</taxon>
        <taxon>Pseudomonadati</taxon>
        <taxon>Pseudomonadota</taxon>
        <taxon>Betaproteobacteria</taxon>
        <taxon>Rhodocyclales</taxon>
        <taxon>Zoogloeaceae</taxon>
        <taxon>Denitromonas</taxon>
    </lineage>
</organism>
<evidence type="ECO:0000313" key="4">
    <source>
        <dbReference type="Proteomes" id="UP000694660"/>
    </source>
</evidence>
<reference evidence="4" key="1">
    <citation type="journal article" date="2022" name="ISME J.">
        <title>Genetic and phylogenetic analysis of dissimilatory iodate-reducing bacteria identifies potential niches across the world's oceans.</title>
        <authorList>
            <person name="Reyes-Umana V."/>
            <person name="Henning Z."/>
            <person name="Lee K."/>
            <person name="Barnum T.P."/>
            <person name="Coates J.D."/>
        </authorList>
    </citation>
    <scope>NUCLEOTIDE SEQUENCE [LARGE SCALE GENOMIC DNA]</scope>
    <source>
        <strain evidence="4">IR12</strain>
    </source>
</reference>
<evidence type="ECO:0008006" key="5">
    <source>
        <dbReference type="Google" id="ProtNLM"/>
    </source>
</evidence>
<name>A0A944D5V8_DENI1</name>
<proteinExistence type="inferred from homology"/>
<sequence length="148" mass="15691">MAHVIFFEKPGCAGNAQQKALLAAAGHTLEVRSLLAEPWTADSLSAFLAPLPVSEWFNRSAPAVRDGAIVPERLDAAQAMALLLEDPLLIRRPLMAVDGTRLVGFDTFAVDAWIGLVDVAVPERNMEGCVKGDVPHAACPDPKGATHG</sequence>
<dbReference type="RefSeq" id="WP_214360283.1">
    <property type="nucleotide sequence ID" value="NZ_JAEKFT010000004.1"/>
</dbReference>
<dbReference type="PANTHER" id="PTHR30041:SF8">
    <property type="entry name" value="PROTEIN YFFB"/>
    <property type="match status" value="1"/>
</dbReference>
<comment type="similarity">
    <text evidence="1 2">Belongs to the ArsC family.</text>
</comment>
<dbReference type="EMBL" id="JAEKFT010000004">
    <property type="protein sequence ID" value="MBT0960525.1"/>
    <property type="molecule type" value="Genomic_DNA"/>
</dbReference>
<dbReference type="InterPro" id="IPR036249">
    <property type="entry name" value="Thioredoxin-like_sf"/>
</dbReference>
<dbReference type="Gene3D" id="3.40.30.10">
    <property type="entry name" value="Glutaredoxin"/>
    <property type="match status" value="1"/>
</dbReference>
<dbReference type="InterPro" id="IPR006660">
    <property type="entry name" value="Arsenate_reductase-like"/>
</dbReference>
<dbReference type="NCBIfam" id="TIGR01616">
    <property type="entry name" value="nitro_assoc"/>
    <property type="match status" value="1"/>
</dbReference>
<accession>A0A944D5V8</accession>
<evidence type="ECO:0000256" key="2">
    <source>
        <dbReference type="PROSITE-ProRule" id="PRU01282"/>
    </source>
</evidence>
<dbReference type="InterPro" id="IPR006503">
    <property type="entry name" value="Nase-assoc"/>
</dbReference>
<dbReference type="AlphaFoldDB" id="A0A944D5V8"/>
<dbReference type="Proteomes" id="UP000694660">
    <property type="component" value="Unassembled WGS sequence"/>
</dbReference>
<dbReference type="PROSITE" id="PS51353">
    <property type="entry name" value="ARSC"/>
    <property type="match status" value="1"/>
</dbReference>
<dbReference type="Pfam" id="PF03960">
    <property type="entry name" value="ArsC"/>
    <property type="match status" value="1"/>
</dbReference>
<evidence type="ECO:0000256" key="1">
    <source>
        <dbReference type="ARBA" id="ARBA00007198"/>
    </source>
</evidence>
<evidence type="ECO:0000313" key="3">
    <source>
        <dbReference type="EMBL" id="MBT0960525.1"/>
    </source>
</evidence>